<organism evidence="1 2">
    <name type="scientific">Aequoribacter fuscus</name>
    <dbReference type="NCBI Taxonomy" id="2518989"/>
    <lineage>
        <taxon>Bacteria</taxon>
        <taxon>Pseudomonadati</taxon>
        <taxon>Pseudomonadota</taxon>
        <taxon>Gammaproteobacteria</taxon>
        <taxon>Cellvibrionales</taxon>
        <taxon>Halieaceae</taxon>
        <taxon>Aequoribacter</taxon>
    </lineage>
</organism>
<evidence type="ECO:0000313" key="1">
    <source>
        <dbReference type="EMBL" id="EGG28360.1"/>
    </source>
</evidence>
<gene>
    <name evidence="1" type="ORF">IMCC3088_315</name>
</gene>
<keyword evidence="2" id="KW-1185">Reference proteome</keyword>
<dbReference type="EMBL" id="AEIG01000120">
    <property type="protein sequence ID" value="EGG28360.1"/>
    <property type="molecule type" value="Genomic_DNA"/>
</dbReference>
<dbReference type="RefSeq" id="WP_009577172.1">
    <property type="nucleotide sequence ID" value="NZ_AEIG01000120.1"/>
</dbReference>
<proteinExistence type="predicted"/>
<reference evidence="1 2" key="1">
    <citation type="journal article" date="2011" name="J. Bacteriol.">
        <title>Genome sequence of strain IMCC3088, a proteorhodopsin-containing marine bacterium belonging to the OM60/NOR5 clade.</title>
        <authorList>
            <person name="Jang Y."/>
            <person name="Oh H.M."/>
            <person name="Kang I."/>
            <person name="Lee K."/>
            <person name="Yang S.J."/>
            <person name="Cho J.C."/>
        </authorList>
    </citation>
    <scope>NUCLEOTIDE SEQUENCE [LARGE SCALE GENOMIC DNA]</scope>
    <source>
        <strain evidence="1 2">IMCC3088</strain>
    </source>
</reference>
<dbReference type="Proteomes" id="UP000005615">
    <property type="component" value="Unassembled WGS sequence"/>
</dbReference>
<name>F3L5N5_9GAMM</name>
<evidence type="ECO:0000313" key="2">
    <source>
        <dbReference type="Proteomes" id="UP000005615"/>
    </source>
</evidence>
<sequence length="140" mass="15724">MKKLALALGVGIFVCGQASAAPKQIVCSHLASEEKVQSIAQYGFTGKAGDAWRKDIYRFDTDDFDKDIRTGTYEVWYGWSAGSTKEMQYTVSPEYLGFNSDSQYPADHRISRKTLQYQAEWAKDTVNCVLEDVDTSDNLI</sequence>
<protein>
    <submittedName>
        <fullName evidence="1">Uncharacterized protein</fullName>
    </submittedName>
</protein>
<comment type="caution">
    <text evidence="1">The sequence shown here is derived from an EMBL/GenBank/DDBJ whole genome shotgun (WGS) entry which is preliminary data.</text>
</comment>
<accession>F3L5N5</accession>
<dbReference type="AlphaFoldDB" id="F3L5N5"/>